<dbReference type="InterPro" id="IPR007621">
    <property type="entry name" value="TPM_dom"/>
</dbReference>
<dbReference type="Proteomes" id="UP000199226">
    <property type="component" value="Unassembled WGS sequence"/>
</dbReference>
<dbReference type="RefSeq" id="WP_090704192.1">
    <property type="nucleotide sequence ID" value="NZ_FNHH01000011.1"/>
</dbReference>
<accession>A0A1G9SRS6</accession>
<reference evidence="3" key="1">
    <citation type="submission" date="2016-10" db="EMBL/GenBank/DDBJ databases">
        <authorList>
            <person name="Varghese N."/>
            <person name="Submissions S."/>
        </authorList>
    </citation>
    <scope>NUCLEOTIDE SEQUENCE [LARGE SCALE GENOMIC DNA]</scope>
    <source>
        <strain evidence="3">DSM 24536</strain>
    </source>
</reference>
<dbReference type="PANTHER" id="PTHR30373">
    <property type="entry name" value="UPF0603 PROTEIN YGCG"/>
    <property type="match status" value="1"/>
</dbReference>
<sequence>MSIFSEKEQQLISEAVESAERFTSGEIRICVEKTCSEPVLDRAATYFKKLGMDKTSQRNGVLIYIATQDHQFAIIGDAGINKLVPHDFWDSTKDTMLSFFKDGDLTGGIIAGIKIAGEQLQSFFPYLDGDVNELPNEISHMDGK</sequence>
<dbReference type="PANTHER" id="PTHR30373:SF8">
    <property type="entry name" value="BLL7265 PROTEIN"/>
    <property type="match status" value="1"/>
</dbReference>
<dbReference type="OrthoDB" id="9786161at2"/>
<feature type="domain" description="TPM" evidence="1">
    <location>
        <begin position="3"/>
        <end position="115"/>
    </location>
</feature>
<evidence type="ECO:0000313" key="3">
    <source>
        <dbReference type="Proteomes" id="UP000199226"/>
    </source>
</evidence>
<proteinExistence type="predicted"/>
<dbReference type="EMBL" id="FNHH01000011">
    <property type="protein sequence ID" value="SDM38113.1"/>
    <property type="molecule type" value="Genomic_DNA"/>
</dbReference>
<evidence type="ECO:0000259" key="1">
    <source>
        <dbReference type="Pfam" id="PF04536"/>
    </source>
</evidence>
<dbReference type="AlphaFoldDB" id="A0A1G9SRS6"/>
<evidence type="ECO:0000313" key="2">
    <source>
        <dbReference type="EMBL" id="SDM38113.1"/>
    </source>
</evidence>
<keyword evidence="3" id="KW-1185">Reference proteome</keyword>
<dbReference type="STRING" id="990371.SAMN05421813_1115"/>
<protein>
    <submittedName>
        <fullName evidence="2">TLP18.3, Psb32 and MOLO-1 founding protein of phosphatase</fullName>
    </submittedName>
</protein>
<dbReference type="Pfam" id="PF04536">
    <property type="entry name" value="TPM_phosphatase"/>
    <property type="match status" value="1"/>
</dbReference>
<name>A0A1G9SRS6_9SPHI</name>
<gene>
    <name evidence="2" type="ORF">SAMN05421813_1115</name>
</gene>
<dbReference type="Gene3D" id="3.10.310.50">
    <property type="match status" value="1"/>
</dbReference>
<organism evidence="2 3">
    <name type="scientific">Daejeonella rubra</name>
    <dbReference type="NCBI Taxonomy" id="990371"/>
    <lineage>
        <taxon>Bacteria</taxon>
        <taxon>Pseudomonadati</taxon>
        <taxon>Bacteroidota</taxon>
        <taxon>Sphingobacteriia</taxon>
        <taxon>Sphingobacteriales</taxon>
        <taxon>Sphingobacteriaceae</taxon>
        <taxon>Daejeonella</taxon>
    </lineage>
</organism>